<reference evidence="4" key="1">
    <citation type="submission" date="2022-11" db="UniProtKB">
        <authorList>
            <consortium name="WormBaseParasite"/>
        </authorList>
    </citation>
    <scope>IDENTIFICATION</scope>
</reference>
<evidence type="ECO:0000256" key="1">
    <source>
        <dbReference type="SAM" id="MobiDB-lite"/>
    </source>
</evidence>
<sequence>MYLQLFLIISILLQFSVQPPPGESEENEEDYDLNDFHPPGACGNSDQNLESDQPPNFGPPGPIPPDGDGKILNHYDKEEL</sequence>
<keyword evidence="2" id="KW-0732">Signal</keyword>
<organism evidence="3 4">
    <name type="scientific">Acrobeloides nanus</name>
    <dbReference type="NCBI Taxonomy" id="290746"/>
    <lineage>
        <taxon>Eukaryota</taxon>
        <taxon>Metazoa</taxon>
        <taxon>Ecdysozoa</taxon>
        <taxon>Nematoda</taxon>
        <taxon>Chromadorea</taxon>
        <taxon>Rhabditida</taxon>
        <taxon>Tylenchina</taxon>
        <taxon>Cephalobomorpha</taxon>
        <taxon>Cephaloboidea</taxon>
        <taxon>Cephalobidae</taxon>
        <taxon>Acrobeloides</taxon>
    </lineage>
</organism>
<keyword evidence="3" id="KW-1185">Reference proteome</keyword>
<dbReference type="AlphaFoldDB" id="A0A914DCY4"/>
<dbReference type="WBParaSite" id="ACRNAN_scaffold221.g8617.t1">
    <property type="protein sequence ID" value="ACRNAN_scaffold221.g8617.t1"/>
    <property type="gene ID" value="ACRNAN_scaffold221.g8617"/>
</dbReference>
<feature type="signal peptide" evidence="2">
    <location>
        <begin position="1"/>
        <end position="24"/>
    </location>
</feature>
<feature type="region of interest" description="Disordered" evidence="1">
    <location>
        <begin position="18"/>
        <end position="80"/>
    </location>
</feature>
<proteinExistence type="predicted"/>
<accession>A0A914DCY4</accession>
<name>A0A914DCY4_9BILA</name>
<feature type="compositionally biased region" description="Acidic residues" evidence="1">
    <location>
        <begin position="23"/>
        <end position="33"/>
    </location>
</feature>
<feature type="compositionally biased region" description="Pro residues" evidence="1">
    <location>
        <begin position="56"/>
        <end position="65"/>
    </location>
</feature>
<evidence type="ECO:0000313" key="3">
    <source>
        <dbReference type="Proteomes" id="UP000887540"/>
    </source>
</evidence>
<dbReference type="Proteomes" id="UP000887540">
    <property type="component" value="Unplaced"/>
</dbReference>
<evidence type="ECO:0000256" key="2">
    <source>
        <dbReference type="SAM" id="SignalP"/>
    </source>
</evidence>
<evidence type="ECO:0000313" key="4">
    <source>
        <dbReference type="WBParaSite" id="ACRNAN_scaffold221.g8617.t1"/>
    </source>
</evidence>
<feature type="compositionally biased region" description="Basic and acidic residues" evidence="1">
    <location>
        <begin position="67"/>
        <end position="80"/>
    </location>
</feature>
<feature type="chain" id="PRO_5037847288" evidence="2">
    <location>
        <begin position="25"/>
        <end position="80"/>
    </location>
</feature>
<protein>
    <submittedName>
        <fullName evidence="4">Secreted protein</fullName>
    </submittedName>
</protein>